<dbReference type="EMBL" id="FNQG01000004">
    <property type="protein sequence ID" value="SDZ90548.1"/>
    <property type="molecule type" value="Genomic_DNA"/>
</dbReference>
<proteinExistence type="predicted"/>
<dbReference type="Proteomes" id="UP000183469">
    <property type="component" value="Unassembled WGS sequence"/>
</dbReference>
<evidence type="ECO:0000256" key="1">
    <source>
        <dbReference type="SAM" id="SignalP"/>
    </source>
</evidence>
<dbReference type="AlphaFoldDB" id="A0A1H3WWH3"/>
<feature type="signal peptide" evidence="1">
    <location>
        <begin position="1"/>
        <end position="22"/>
    </location>
</feature>
<dbReference type="RefSeq" id="WP_074671566.1">
    <property type="nucleotide sequence ID" value="NZ_FNQG01000004.1"/>
</dbReference>
<evidence type="ECO:0000313" key="3">
    <source>
        <dbReference type="Proteomes" id="UP000183469"/>
    </source>
</evidence>
<reference evidence="2 3" key="1">
    <citation type="submission" date="2016-10" db="EMBL/GenBank/DDBJ databases">
        <authorList>
            <person name="de Groot N.N."/>
        </authorList>
    </citation>
    <scope>NUCLEOTIDE SEQUENCE [LARGE SCALE GENOMIC DNA]</scope>
    <source>
        <strain evidence="2 3">DSM 2872</strain>
    </source>
</reference>
<sequence length="199" mass="22961">MKRKIALLWALLMLILSVQAWAAERTPLRVAQFPLLIQSYMTPTQDVHDRLEKLVDRSLHVPLNGTLKAVQYIPEKECWAALEDARNEAVGKVKLKDLMRPVAEKLNADLVVMPVLTGYEQYQTMRWNRWGRYIVHSYAAVEIVGFDKAKAESFSKGASRHFNDEYATQGDVSQLAYEAMEEALQSAKIHDRIWTWKDR</sequence>
<protein>
    <submittedName>
        <fullName evidence="2">Uncharacterized protein</fullName>
    </submittedName>
</protein>
<feature type="chain" id="PRO_5010252794" evidence="1">
    <location>
        <begin position="23"/>
        <end position="199"/>
    </location>
</feature>
<name>A0A1H3WWH3_SELRU</name>
<keyword evidence="1" id="KW-0732">Signal</keyword>
<gene>
    <name evidence="2" type="ORF">SAMN05660648_01179</name>
</gene>
<accession>A0A1H3WWH3</accession>
<organism evidence="2 3">
    <name type="scientific">Selenomonas ruminantium</name>
    <dbReference type="NCBI Taxonomy" id="971"/>
    <lineage>
        <taxon>Bacteria</taxon>
        <taxon>Bacillati</taxon>
        <taxon>Bacillota</taxon>
        <taxon>Negativicutes</taxon>
        <taxon>Selenomonadales</taxon>
        <taxon>Selenomonadaceae</taxon>
        <taxon>Selenomonas</taxon>
    </lineage>
</organism>
<dbReference type="OrthoDB" id="1665340at2"/>
<evidence type="ECO:0000313" key="2">
    <source>
        <dbReference type="EMBL" id="SDZ90548.1"/>
    </source>
</evidence>